<feature type="signal peptide" evidence="1">
    <location>
        <begin position="1"/>
        <end position="22"/>
    </location>
</feature>
<dbReference type="EMBL" id="JACHEB010000004">
    <property type="protein sequence ID" value="MBB5328668.1"/>
    <property type="molecule type" value="Genomic_DNA"/>
</dbReference>
<keyword evidence="1" id="KW-0732">Signal</keyword>
<organism evidence="2 3">
    <name type="scientific">Tunturiibacter gelidiferens</name>
    <dbReference type="NCBI Taxonomy" id="3069689"/>
    <lineage>
        <taxon>Bacteria</taxon>
        <taxon>Pseudomonadati</taxon>
        <taxon>Acidobacteriota</taxon>
        <taxon>Terriglobia</taxon>
        <taxon>Terriglobales</taxon>
        <taxon>Acidobacteriaceae</taxon>
        <taxon>Tunturiibacter</taxon>
    </lineage>
</organism>
<keyword evidence="3" id="KW-1185">Reference proteome</keyword>
<proteinExistence type="predicted"/>
<feature type="chain" id="PRO_5040871766" description="Outer membrane lipoprotein-sorting protein" evidence="1">
    <location>
        <begin position="23"/>
        <end position="267"/>
    </location>
</feature>
<sequence>MWHLARTRMFAGLVFSITLACAGWLQAQNRTTPTAEEIVRRMLLKNDERQAALEHYRTDRTYQLEYDGTGGKHHAEMIVRAEYQAPGRKNFTVLSESGSKLLCREVLRRLVDKEEETSEKTDWQRAMFSIDTYTVQLVGQEQLGGVNTWVLRVEPKVYSGVAYRGKLWVSTDDFAMVRVMGEPAKSPSWILDSAAFDSWYMRRGDVWVPAKNISTTHVRIGGEAKVTIDYGKYDVLLTRPIVAADQHAHEGASVQSAGTPLNASLTR</sequence>
<dbReference type="PROSITE" id="PS51257">
    <property type="entry name" value="PROKAR_LIPOPROTEIN"/>
    <property type="match status" value="1"/>
</dbReference>
<reference evidence="2 3" key="1">
    <citation type="submission" date="2020-08" db="EMBL/GenBank/DDBJ databases">
        <title>Genomic Encyclopedia of Type Strains, Phase IV (KMG-V): Genome sequencing to study the core and pangenomes of soil and plant-associated prokaryotes.</title>
        <authorList>
            <person name="Whitman W."/>
        </authorList>
    </citation>
    <scope>NUCLEOTIDE SEQUENCE [LARGE SCALE GENOMIC DNA]</scope>
    <source>
        <strain evidence="2 3">X5P2</strain>
    </source>
</reference>
<comment type="caution">
    <text evidence="2">The sequence shown here is derived from an EMBL/GenBank/DDBJ whole genome shotgun (WGS) entry which is preliminary data.</text>
</comment>
<evidence type="ECO:0000313" key="2">
    <source>
        <dbReference type="EMBL" id="MBB5328668.1"/>
    </source>
</evidence>
<evidence type="ECO:0000313" key="3">
    <source>
        <dbReference type="Proteomes" id="UP000535182"/>
    </source>
</evidence>
<name>A0A9X0QE40_9BACT</name>
<gene>
    <name evidence="2" type="ORF">HDF14_002278</name>
</gene>
<accession>A0A9X0QE40</accession>
<evidence type="ECO:0008006" key="4">
    <source>
        <dbReference type="Google" id="ProtNLM"/>
    </source>
</evidence>
<dbReference type="AlphaFoldDB" id="A0A9X0QE40"/>
<dbReference type="Gene3D" id="2.50.20.10">
    <property type="entry name" value="Lipoprotein localisation LolA/LolB/LppX"/>
    <property type="match status" value="1"/>
</dbReference>
<evidence type="ECO:0000256" key="1">
    <source>
        <dbReference type="SAM" id="SignalP"/>
    </source>
</evidence>
<protein>
    <recommendedName>
        <fullName evidence="4">Outer membrane lipoprotein-sorting protein</fullName>
    </recommendedName>
</protein>
<dbReference type="Proteomes" id="UP000535182">
    <property type="component" value="Unassembled WGS sequence"/>
</dbReference>
<dbReference type="RefSeq" id="WP_183976349.1">
    <property type="nucleotide sequence ID" value="NZ_JACHEB010000004.1"/>
</dbReference>